<evidence type="ECO:0000313" key="2">
    <source>
        <dbReference type="EMBL" id="GAT71168.1"/>
    </source>
</evidence>
<dbReference type="Proteomes" id="UP000077701">
    <property type="component" value="Unassembled WGS sequence"/>
</dbReference>
<dbReference type="GO" id="GO:0005975">
    <property type="term" value="P:carbohydrate metabolic process"/>
    <property type="evidence" value="ECO:0007669"/>
    <property type="project" value="InterPro"/>
</dbReference>
<name>A0A171DQ36_9ACTN</name>
<feature type="signal peptide" evidence="1">
    <location>
        <begin position="1"/>
        <end position="29"/>
    </location>
</feature>
<dbReference type="Pfam" id="PF10096">
    <property type="entry name" value="DUF2334"/>
    <property type="match status" value="1"/>
</dbReference>
<dbReference type="EMBL" id="BDCX01000022">
    <property type="protein sequence ID" value="GAT71168.1"/>
    <property type="molecule type" value="Genomic_DNA"/>
</dbReference>
<protein>
    <submittedName>
        <fullName evidence="2">Tat pathway signal protein</fullName>
    </submittedName>
</protein>
<dbReference type="InterPro" id="IPR018763">
    <property type="entry name" value="DUF2334"/>
</dbReference>
<dbReference type="CDD" id="cd10923">
    <property type="entry name" value="CE4_COG5298"/>
    <property type="match status" value="1"/>
</dbReference>
<evidence type="ECO:0000313" key="3">
    <source>
        <dbReference type="Proteomes" id="UP000077701"/>
    </source>
</evidence>
<sequence>MTASPRSRSRLRALALTVLTALTAGLLLAAGSAPQSAATARAGGFTGGLAGTGRSTLVLYDTTGRWAPTGELYAAQAANLTGHFGTFTALPVTSYTAGTMDSYTAVVYVGSTYDEPLPEAFLADVRAAVRPVIWLNNNIWQLAASSPTFAADHGWAPSSFDQGAIDKVVYKGRTLARDTADTAGVMAYATLDETKAKVLATAVRTDGTRLPWAVRSGNLTYVGEMPFAYTVTAGRYLAFADLLFDALAPETAERHRALLRLEDIGPAADPAGLMAVAAELKKRRVPYSFGVYTLHREPEKDVEIRLRDRPEVVAAIKYMLANGGTMIMHGYTHQYGTEANPYNGASGDDFEFYATHVDEKDYVVYDGPVAGDSFEWAQGRLDAAAAEFRASGLPVPTIFEFPHYAGSAEDYRAVRSRFAARYERGMYFAGTLSGTAVRYDHSAGQFFPYTVTDVYGSKVIPENLGNLIPTGYNNHPSVLPADLVEAAEANLVVRDGVASFFYHPYLGTGRLGEIIDGIKSLGYTFVPASAM</sequence>
<keyword evidence="3" id="KW-1185">Reference proteome</keyword>
<dbReference type="SUPFAM" id="SSF88713">
    <property type="entry name" value="Glycoside hydrolase/deacetylase"/>
    <property type="match status" value="1"/>
</dbReference>
<reference evidence="3" key="2">
    <citation type="submission" date="2016-04" db="EMBL/GenBank/DDBJ databases">
        <title>Planomonospora sphaerica JCM9374 whole genome shotgun sequence.</title>
        <authorList>
            <person name="Suzuki T."/>
            <person name="Dohra H."/>
            <person name="Kodani S."/>
        </authorList>
    </citation>
    <scope>NUCLEOTIDE SEQUENCE [LARGE SCALE GENOMIC DNA]</scope>
    <source>
        <strain evidence="3">JCM 9374</strain>
    </source>
</reference>
<reference evidence="2 3" key="1">
    <citation type="journal article" date="2016" name="Genome Announc.">
        <title>Draft Genome Sequence of Planomonospora sphaerica JCM9374, a Rare Actinomycete.</title>
        <authorList>
            <person name="Dohra H."/>
            <person name="Suzuki T."/>
            <person name="Inoue Y."/>
            <person name="Kodani S."/>
        </authorList>
    </citation>
    <scope>NUCLEOTIDE SEQUENCE [LARGE SCALE GENOMIC DNA]</scope>
    <source>
        <strain evidence="2 3">JCM 9374</strain>
    </source>
</reference>
<dbReference type="InterPro" id="IPR006311">
    <property type="entry name" value="TAT_signal"/>
</dbReference>
<proteinExistence type="predicted"/>
<dbReference type="RefSeq" id="WP_084009076.1">
    <property type="nucleotide sequence ID" value="NZ_BDCX01000022.1"/>
</dbReference>
<dbReference type="AlphaFoldDB" id="A0A171DQ36"/>
<dbReference type="STRING" id="161355.PS9374_06859"/>
<evidence type="ECO:0000256" key="1">
    <source>
        <dbReference type="SAM" id="SignalP"/>
    </source>
</evidence>
<keyword evidence="1" id="KW-0732">Signal</keyword>
<accession>A0A171DQ36</accession>
<dbReference type="PROSITE" id="PS51318">
    <property type="entry name" value="TAT"/>
    <property type="match status" value="1"/>
</dbReference>
<gene>
    <name evidence="2" type="ORF">PS9374_06859</name>
</gene>
<dbReference type="InterPro" id="IPR011330">
    <property type="entry name" value="Glyco_hydro/deAcase_b/a-brl"/>
</dbReference>
<feature type="chain" id="PRO_5007905922" evidence="1">
    <location>
        <begin position="30"/>
        <end position="531"/>
    </location>
</feature>
<comment type="caution">
    <text evidence="2">The sequence shown here is derived from an EMBL/GenBank/DDBJ whole genome shotgun (WGS) entry which is preliminary data.</text>
</comment>
<organism evidence="2 3">
    <name type="scientific">Planomonospora sphaerica</name>
    <dbReference type="NCBI Taxonomy" id="161355"/>
    <lineage>
        <taxon>Bacteria</taxon>
        <taxon>Bacillati</taxon>
        <taxon>Actinomycetota</taxon>
        <taxon>Actinomycetes</taxon>
        <taxon>Streptosporangiales</taxon>
        <taxon>Streptosporangiaceae</taxon>
        <taxon>Planomonospora</taxon>
    </lineage>
</organism>